<reference evidence="1 2" key="1">
    <citation type="submission" date="2024-11" db="EMBL/GenBank/DDBJ databases">
        <title>Chromosome-level genome assembly of Eucalyptus globulus Labill. provides insights into its genome evolution.</title>
        <authorList>
            <person name="Li X."/>
        </authorList>
    </citation>
    <scope>NUCLEOTIDE SEQUENCE [LARGE SCALE GENOMIC DNA]</scope>
    <source>
        <strain evidence="1">CL2024</strain>
        <tissue evidence="1">Fresh tender leaves</tissue>
    </source>
</reference>
<gene>
    <name evidence="1" type="ORF">ACJRO7_032125</name>
</gene>
<dbReference type="EMBL" id="JBJKBG010000008">
    <property type="protein sequence ID" value="KAL3727339.1"/>
    <property type="molecule type" value="Genomic_DNA"/>
</dbReference>
<dbReference type="AlphaFoldDB" id="A0ABD3JIA2"/>
<protein>
    <submittedName>
        <fullName evidence="1">Uncharacterized protein</fullName>
    </submittedName>
</protein>
<proteinExistence type="predicted"/>
<dbReference type="Proteomes" id="UP001634007">
    <property type="component" value="Unassembled WGS sequence"/>
</dbReference>
<accession>A0ABD3JIA2</accession>
<name>A0ABD3JIA2_EUCGL</name>
<comment type="caution">
    <text evidence="1">The sequence shown here is derived from an EMBL/GenBank/DDBJ whole genome shotgun (WGS) entry which is preliminary data.</text>
</comment>
<sequence length="102" mass="11348">MPHFILPATAKSSALKDVMGNWLFDERAIADMVVPEDCSVVERTRCLNESGLPVVLTNVLSEEDTQHQPVAEEIRMRFEISIPAKRLDRTGSMLFSGSSQSL</sequence>
<organism evidence="1 2">
    <name type="scientific">Eucalyptus globulus</name>
    <name type="common">Tasmanian blue gum</name>
    <dbReference type="NCBI Taxonomy" id="34317"/>
    <lineage>
        <taxon>Eukaryota</taxon>
        <taxon>Viridiplantae</taxon>
        <taxon>Streptophyta</taxon>
        <taxon>Embryophyta</taxon>
        <taxon>Tracheophyta</taxon>
        <taxon>Spermatophyta</taxon>
        <taxon>Magnoliopsida</taxon>
        <taxon>eudicotyledons</taxon>
        <taxon>Gunneridae</taxon>
        <taxon>Pentapetalae</taxon>
        <taxon>rosids</taxon>
        <taxon>malvids</taxon>
        <taxon>Myrtales</taxon>
        <taxon>Myrtaceae</taxon>
        <taxon>Myrtoideae</taxon>
        <taxon>Eucalypteae</taxon>
        <taxon>Eucalyptus</taxon>
    </lineage>
</organism>
<evidence type="ECO:0000313" key="2">
    <source>
        <dbReference type="Proteomes" id="UP001634007"/>
    </source>
</evidence>
<evidence type="ECO:0000313" key="1">
    <source>
        <dbReference type="EMBL" id="KAL3727339.1"/>
    </source>
</evidence>
<keyword evidence="2" id="KW-1185">Reference proteome</keyword>